<dbReference type="RefSeq" id="WP_103467001.1">
    <property type="nucleotide sequence ID" value="NZ_PPXC01000016.1"/>
</dbReference>
<accession>A0A2S3ZSU5</accession>
<name>A0A2S3ZSU5_ARTGL</name>
<evidence type="ECO:0000313" key="2">
    <source>
        <dbReference type="Proteomes" id="UP000237061"/>
    </source>
</evidence>
<comment type="caution">
    <text evidence="1">The sequence shown here is derived from an EMBL/GenBank/DDBJ whole genome shotgun (WGS) entry which is preliminary data.</text>
</comment>
<sequence length="201" mass="23078">MSGEETHEKGREGARRAKEWLESTTRVNACWVNPDKFAVEKLTFPWAAGRRQPFSYDLGGLLLRGDLEGRAFYAEVKNYTNSSNNQGAEYIEYLAKCYCAYLDSPKFCDNFMWITWHPFSLNKWSKLCSVEVVLDAVLTHCSYTLGIENRDEAKSAVDMEACIAVAERLWIIVLSDRQETLTVSAEHRGLIEKFDTERGRR</sequence>
<evidence type="ECO:0000313" key="1">
    <source>
        <dbReference type="EMBL" id="POH72149.1"/>
    </source>
</evidence>
<dbReference type="EMBL" id="PPXC01000016">
    <property type="protein sequence ID" value="POH72149.1"/>
    <property type="molecule type" value="Genomic_DNA"/>
</dbReference>
<organism evidence="1 2">
    <name type="scientific">Arthrobacter glacialis</name>
    <dbReference type="NCBI Taxonomy" id="1664"/>
    <lineage>
        <taxon>Bacteria</taxon>
        <taxon>Bacillati</taxon>
        <taxon>Actinomycetota</taxon>
        <taxon>Actinomycetes</taxon>
        <taxon>Micrococcales</taxon>
        <taxon>Micrococcaceae</taxon>
        <taxon>Arthrobacter</taxon>
    </lineage>
</organism>
<protein>
    <submittedName>
        <fullName evidence="1">Uncharacterized protein</fullName>
    </submittedName>
</protein>
<dbReference type="AlphaFoldDB" id="A0A2S3ZSU5"/>
<dbReference type="Proteomes" id="UP000237061">
    <property type="component" value="Unassembled WGS sequence"/>
</dbReference>
<proteinExistence type="predicted"/>
<keyword evidence="2" id="KW-1185">Reference proteome</keyword>
<gene>
    <name evidence="1" type="ORF">CVS27_16780</name>
</gene>
<reference evidence="1 2" key="1">
    <citation type="submission" date="2018-01" db="EMBL/GenBank/DDBJ databases">
        <title>Arthrobacter sp. nov., from glaciers in China.</title>
        <authorList>
            <person name="Liu Q."/>
            <person name="Xin Y.-H."/>
        </authorList>
    </citation>
    <scope>NUCLEOTIDE SEQUENCE [LARGE SCALE GENOMIC DNA]</scope>
    <source>
        <strain evidence="1 2">HLT2-12-2</strain>
    </source>
</reference>